<evidence type="ECO:0000256" key="4">
    <source>
        <dbReference type="ARBA" id="ARBA00023125"/>
    </source>
</evidence>
<dbReference type="InterPro" id="IPR015424">
    <property type="entry name" value="PyrdxlP-dep_Trfase"/>
</dbReference>
<evidence type="ECO:0000313" key="7">
    <source>
        <dbReference type="EMBL" id="OLA39552.1"/>
    </source>
</evidence>
<dbReference type="Gene3D" id="1.10.10.10">
    <property type="entry name" value="Winged helix-like DNA-binding domain superfamily/Winged helix DNA-binding domain"/>
    <property type="match status" value="1"/>
</dbReference>
<dbReference type="InterPro" id="IPR000524">
    <property type="entry name" value="Tscrpt_reg_HTH_GntR"/>
</dbReference>
<keyword evidence="3" id="KW-0805">Transcription regulation</keyword>
<dbReference type="InterPro" id="IPR004839">
    <property type="entry name" value="Aminotransferase_I/II_large"/>
</dbReference>
<keyword evidence="5" id="KW-0804">Transcription</keyword>
<name>A0A1Q6RB07_9FIRM</name>
<dbReference type="Pfam" id="PF00155">
    <property type="entry name" value="Aminotran_1_2"/>
    <property type="match status" value="1"/>
</dbReference>
<dbReference type="SUPFAM" id="SSF46785">
    <property type="entry name" value="Winged helix' DNA-binding domain"/>
    <property type="match status" value="1"/>
</dbReference>
<dbReference type="Proteomes" id="UP000186777">
    <property type="component" value="Unassembled WGS sequence"/>
</dbReference>
<dbReference type="STRING" id="626940.BHW43_01325"/>
<evidence type="ECO:0000259" key="6">
    <source>
        <dbReference type="PROSITE" id="PS50949"/>
    </source>
</evidence>
<reference evidence="7 8" key="1">
    <citation type="journal article" date="2016" name="Nat. Biotechnol.">
        <title>Measurement of bacterial replication rates in microbial communities.</title>
        <authorList>
            <person name="Brown C.T."/>
            <person name="Olm M.R."/>
            <person name="Thomas B.C."/>
            <person name="Banfield J.F."/>
        </authorList>
    </citation>
    <scope>NUCLEOTIDE SEQUENCE [LARGE SCALE GENOMIC DNA]</scope>
    <source>
        <strain evidence="7">46_33</strain>
    </source>
</reference>
<gene>
    <name evidence="7" type="ORF">BHW43_01325</name>
</gene>
<dbReference type="Gene3D" id="3.40.640.10">
    <property type="entry name" value="Type I PLP-dependent aspartate aminotransferase-like (Major domain)"/>
    <property type="match status" value="1"/>
</dbReference>
<dbReference type="Pfam" id="PF00392">
    <property type="entry name" value="GntR"/>
    <property type="match status" value="1"/>
</dbReference>
<dbReference type="CDD" id="cd00609">
    <property type="entry name" value="AAT_like"/>
    <property type="match status" value="1"/>
</dbReference>
<dbReference type="RefSeq" id="WP_303679206.1">
    <property type="nucleotide sequence ID" value="NZ_MNTG01000001.1"/>
</dbReference>
<dbReference type="GO" id="GO:0030170">
    <property type="term" value="F:pyridoxal phosphate binding"/>
    <property type="evidence" value="ECO:0007669"/>
    <property type="project" value="InterPro"/>
</dbReference>
<keyword evidence="2" id="KW-0663">Pyridoxal phosphate</keyword>
<sequence length="471" mass="53215">MLTYSFANLQGESMYAHLYKCIKNDITNGVLHAEEKLPSKRMLAKNLGISLITVENAYAQLVVEGYIYSQPKRGYYVARIEQQPLPLKAERKAAPSFKTQATAQSVSFAKSSVPPDTFPYNIWARLLRNTLTTADEHALISDTSAGGVLPLRQALARHLYQFRGLNVAPEQIIIGAGTQTLYNLIVQLLGRSHVYALENPGYPQLAAAYQANDVFCRYLPMDAQGIRADVLENSGADILHISPSHQFPTGIVMPVSRRYELLHWAAKKSSRYIIEDDYDCEFRLFGKPIPPLQSIDTEEKVIYINTFSKTLAPTFRISYMLLPPHLASLFYDKLGFYSCTVSNFEQFTLAKFIEDGYFERHINRMRTYYRSKRDRLLQYLTQSDAAPALTVEGEDSGLHFLLHLATDAKDSQLVQAAAAKGIQIKFLSDYYHEKVGDSSHTLLMNYTGLADDKLYPALDTLFTVLKPYLKL</sequence>
<evidence type="ECO:0000256" key="2">
    <source>
        <dbReference type="ARBA" id="ARBA00022898"/>
    </source>
</evidence>
<dbReference type="SMART" id="SM00345">
    <property type="entry name" value="HTH_GNTR"/>
    <property type="match status" value="1"/>
</dbReference>
<dbReference type="InterPro" id="IPR036388">
    <property type="entry name" value="WH-like_DNA-bd_sf"/>
</dbReference>
<dbReference type="PANTHER" id="PTHR46577:SF1">
    <property type="entry name" value="HTH-TYPE TRANSCRIPTIONAL REGULATORY PROTEIN GABR"/>
    <property type="match status" value="1"/>
</dbReference>
<dbReference type="GO" id="GO:0003700">
    <property type="term" value="F:DNA-binding transcription factor activity"/>
    <property type="evidence" value="ECO:0007669"/>
    <property type="project" value="InterPro"/>
</dbReference>
<dbReference type="InterPro" id="IPR015421">
    <property type="entry name" value="PyrdxlP-dep_Trfase_major"/>
</dbReference>
<dbReference type="AlphaFoldDB" id="A0A1Q6RB07"/>
<feature type="domain" description="HTH gntR-type" evidence="6">
    <location>
        <begin position="12"/>
        <end position="80"/>
    </location>
</feature>
<dbReference type="GO" id="GO:0003677">
    <property type="term" value="F:DNA binding"/>
    <property type="evidence" value="ECO:0007669"/>
    <property type="project" value="UniProtKB-KW"/>
</dbReference>
<organism evidence="7 8">
    <name type="scientific">Phascolarctobacterium succinatutens</name>
    <dbReference type="NCBI Taxonomy" id="626940"/>
    <lineage>
        <taxon>Bacteria</taxon>
        <taxon>Bacillati</taxon>
        <taxon>Bacillota</taxon>
        <taxon>Negativicutes</taxon>
        <taxon>Acidaminococcales</taxon>
        <taxon>Acidaminococcaceae</taxon>
        <taxon>Phascolarctobacterium</taxon>
    </lineage>
</organism>
<dbReference type="InterPro" id="IPR051446">
    <property type="entry name" value="HTH_trans_reg/aminotransferase"/>
</dbReference>
<keyword evidence="4" id="KW-0238">DNA-binding</keyword>
<evidence type="ECO:0000256" key="3">
    <source>
        <dbReference type="ARBA" id="ARBA00023015"/>
    </source>
</evidence>
<comment type="similarity">
    <text evidence="1">In the C-terminal section; belongs to the class-I pyridoxal-phosphate-dependent aminotransferase family.</text>
</comment>
<evidence type="ECO:0000313" key="8">
    <source>
        <dbReference type="Proteomes" id="UP000186777"/>
    </source>
</evidence>
<dbReference type="EMBL" id="MNTG01000001">
    <property type="protein sequence ID" value="OLA39552.1"/>
    <property type="molecule type" value="Genomic_DNA"/>
</dbReference>
<proteinExistence type="inferred from homology"/>
<comment type="caution">
    <text evidence="7">The sequence shown here is derived from an EMBL/GenBank/DDBJ whole genome shotgun (WGS) entry which is preliminary data.</text>
</comment>
<dbReference type="InterPro" id="IPR036390">
    <property type="entry name" value="WH_DNA-bd_sf"/>
</dbReference>
<dbReference type="PANTHER" id="PTHR46577">
    <property type="entry name" value="HTH-TYPE TRANSCRIPTIONAL REGULATORY PROTEIN GABR"/>
    <property type="match status" value="1"/>
</dbReference>
<dbReference type="SUPFAM" id="SSF53383">
    <property type="entry name" value="PLP-dependent transferases"/>
    <property type="match status" value="1"/>
</dbReference>
<dbReference type="PROSITE" id="PS50949">
    <property type="entry name" value="HTH_GNTR"/>
    <property type="match status" value="1"/>
</dbReference>
<protein>
    <submittedName>
        <fullName evidence="7">GntR family transcriptional regulator</fullName>
    </submittedName>
</protein>
<evidence type="ECO:0000256" key="5">
    <source>
        <dbReference type="ARBA" id="ARBA00023163"/>
    </source>
</evidence>
<accession>A0A1Q6RB07</accession>
<dbReference type="CDD" id="cd07377">
    <property type="entry name" value="WHTH_GntR"/>
    <property type="match status" value="1"/>
</dbReference>
<evidence type="ECO:0000256" key="1">
    <source>
        <dbReference type="ARBA" id="ARBA00005384"/>
    </source>
</evidence>